<proteinExistence type="predicted"/>
<organism evidence="4 5">
    <name type="scientific">Phytophthora palmivora</name>
    <dbReference type="NCBI Taxonomy" id="4796"/>
    <lineage>
        <taxon>Eukaryota</taxon>
        <taxon>Sar</taxon>
        <taxon>Stramenopiles</taxon>
        <taxon>Oomycota</taxon>
        <taxon>Peronosporomycetes</taxon>
        <taxon>Peronosporales</taxon>
        <taxon>Peronosporaceae</taxon>
        <taxon>Phytophthora</taxon>
    </lineage>
</organism>
<evidence type="ECO:0000256" key="2">
    <source>
        <dbReference type="SAM" id="SignalP"/>
    </source>
</evidence>
<dbReference type="Proteomes" id="UP000237271">
    <property type="component" value="Unassembled WGS sequence"/>
</dbReference>
<dbReference type="Gene3D" id="1.10.510.10">
    <property type="entry name" value="Transferase(Phosphotransferase) domain 1"/>
    <property type="match status" value="1"/>
</dbReference>
<dbReference type="SMART" id="SM00220">
    <property type="entry name" value="S_TKc"/>
    <property type="match status" value="1"/>
</dbReference>
<dbReference type="PROSITE" id="PS00108">
    <property type="entry name" value="PROTEIN_KINASE_ST"/>
    <property type="match status" value="1"/>
</dbReference>
<feature type="domain" description="Protein kinase" evidence="3">
    <location>
        <begin position="393"/>
        <end position="539"/>
    </location>
</feature>
<keyword evidence="5" id="KW-1185">Reference proteome</keyword>
<feature type="transmembrane region" description="Helical" evidence="1">
    <location>
        <begin position="290"/>
        <end position="309"/>
    </location>
</feature>
<dbReference type="EMBL" id="NCKW01020522">
    <property type="protein sequence ID" value="POM57765.1"/>
    <property type="molecule type" value="Genomic_DNA"/>
</dbReference>
<keyword evidence="1" id="KW-0472">Membrane</keyword>
<feature type="non-terminal residue" evidence="4">
    <location>
        <position position="539"/>
    </location>
</feature>
<reference evidence="4 5" key="1">
    <citation type="journal article" date="2017" name="Genome Biol. Evol.">
        <title>Phytophthora megakarya and P. palmivora, closely related causal agents of cacao black pod rot, underwent increases in genome sizes and gene numbers by different mechanisms.</title>
        <authorList>
            <person name="Ali S.S."/>
            <person name="Shao J."/>
            <person name="Lary D.J."/>
            <person name="Kronmiller B."/>
            <person name="Shen D."/>
            <person name="Strem M.D."/>
            <person name="Amoako-Attah I."/>
            <person name="Akrofi A.Y."/>
            <person name="Begoude B.A."/>
            <person name="Ten Hoopen G.M."/>
            <person name="Coulibaly K."/>
            <person name="Kebe B.I."/>
            <person name="Melnick R.L."/>
            <person name="Guiltinan M.J."/>
            <person name="Tyler B.M."/>
            <person name="Meinhardt L.W."/>
            <person name="Bailey B.A."/>
        </authorList>
    </citation>
    <scope>NUCLEOTIDE SEQUENCE [LARGE SCALE GENOMIC DNA]</scope>
    <source>
        <strain evidence="5">sbr112.9</strain>
    </source>
</reference>
<dbReference type="InterPro" id="IPR001245">
    <property type="entry name" value="Ser-Thr/Tyr_kinase_cat_dom"/>
</dbReference>
<evidence type="ECO:0000256" key="1">
    <source>
        <dbReference type="SAM" id="Phobius"/>
    </source>
</evidence>
<dbReference type="InterPro" id="IPR000719">
    <property type="entry name" value="Prot_kinase_dom"/>
</dbReference>
<evidence type="ECO:0000313" key="5">
    <source>
        <dbReference type="Proteomes" id="UP000237271"/>
    </source>
</evidence>
<feature type="signal peptide" evidence="2">
    <location>
        <begin position="1"/>
        <end position="21"/>
    </location>
</feature>
<dbReference type="Pfam" id="PF07714">
    <property type="entry name" value="PK_Tyr_Ser-Thr"/>
    <property type="match status" value="1"/>
</dbReference>
<dbReference type="PANTHER" id="PTHR44329:SF214">
    <property type="entry name" value="PROTEIN KINASE DOMAIN-CONTAINING PROTEIN"/>
    <property type="match status" value="1"/>
</dbReference>
<dbReference type="PROSITE" id="PS50011">
    <property type="entry name" value="PROTEIN_KINASE_DOM"/>
    <property type="match status" value="1"/>
</dbReference>
<dbReference type="InterPro" id="IPR011009">
    <property type="entry name" value="Kinase-like_dom_sf"/>
</dbReference>
<evidence type="ECO:0000313" key="4">
    <source>
        <dbReference type="EMBL" id="POM57765.1"/>
    </source>
</evidence>
<keyword evidence="2" id="KW-0732">Signal</keyword>
<feature type="chain" id="PRO_5015140016" evidence="2">
    <location>
        <begin position="22"/>
        <end position="539"/>
    </location>
</feature>
<keyword evidence="4" id="KW-0418">Kinase</keyword>
<dbReference type="InterPro" id="IPR008271">
    <property type="entry name" value="Ser/Thr_kinase_AS"/>
</dbReference>
<protein>
    <submittedName>
        <fullName evidence="4">TKL/DRK protein Kinase</fullName>
    </submittedName>
</protein>
<keyword evidence="1" id="KW-0812">Transmembrane</keyword>
<dbReference type="GO" id="GO:0004674">
    <property type="term" value="F:protein serine/threonine kinase activity"/>
    <property type="evidence" value="ECO:0007669"/>
    <property type="project" value="TreeGrafter"/>
</dbReference>
<dbReference type="AlphaFoldDB" id="A0A2P4WWT9"/>
<comment type="caution">
    <text evidence="4">The sequence shown here is derived from an EMBL/GenBank/DDBJ whole genome shotgun (WGS) entry which is preliminary data.</text>
</comment>
<gene>
    <name evidence="4" type="ORF">PHPALM_37679</name>
</gene>
<keyword evidence="1" id="KW-1133">Transmembrane helix</keyword>
<dbReference type="SUPFAM" id="SSF56112">
    <property type="entry name" value="Protein kinase-like (PK-like)"/>
    <property type="match status" value="1"/>
</dbReference>
<accession>A0A2P4WWT9</accession>
<dbReference type="InterPro" id="IPR051681">
    <property type="entry name" value="Ser/Thr_Kinases-Pseudokinases"/>
</dbReference>
<sequence length="539" mass="60144">MTMHKFRRLVLCQAIWSCVDAQTITFRSLEDTSTSSSNSSFVFDGTNSDIAQQLYIRHKAGDTGEQLDLNSVPSAVTKRLHPLSIDFNDLPGLVQRAVLWDTGFAISPNNDPVQMWTMRNYTMANIAIPKDDVANVDCTFLNCSQPNDEMAYYTKYCTGYQILNASRCVVDLFEDSGAGSFLGMMWSVGGDPDMTPELRLRDHTWTQDIEEFGGTITFSVFAVHTVASTDDPAWDVCPSGYASLTVPCHRRDQFSDAYMAANTTIPTGSTWVTTWLKEEFSQNSGFDKMLLIPILLSIVAVVGLAWFYWRRRAKKKIDRSTGATADYDFNSTAHYWGGGTPDMVLRPMMVTSQLSSQLSTLSVHYESAGSNSTLQILLGSEYLKGKHLALESIVFEKTISKGASGEVWVCDYNGQKVAVKRLLQTKHQKAQNVQAFAEEIELSASLVHPHIVEFIGVAWNTLNNLVMVLEYLPMGSLQHYLKNNAQVLSWSKDKIRMAIGIADALAYMHDRTPPLIHRDLKSSNILLTSDLKPKLIDFG</sequence>
<dbReference type="OrthoDB" id="99863at2759"/>
<dbReference type="PANTHER" id="PTHR44329">
    <property type="entry name" value="SERINE/THREONINE-PROTEIN KINASE TNNI3K-RELATED"/>
    <property type="match status" value="1"/>
</dbReference>
<evidence type="ECO:0000259" key="3">
    <source>
        <dbReference type="PROSITE" id="PS50011"/>
    </source>
</evidence>
<name>A0A2P4WWT9_9STRA</name>
<dbReference type="GO" id="GO:0005524">
    <property type="term" value="F:ATP binding"/>
    <property type="evidence" value="ECO:0007669"/>
    <property type="project" value="InterPro"/>
</dbReference>
<keyword evidence="4" id="KW-0808">Transferase</keyword>